<organism evidence="2 3">
    <name type="scientific">Loxodonta africana</name>
    <name type="common">African elephant</name>
    <dbReference type="NCBI Taxonomy" id="9785"/>
    <lineage>
        <taxon>Eukaryota</taxon>
        <taxon>Metazoa</taxon>
        <taxon>Chordata</taxon>
        <taxon>Craniata</taxon>
        <taxon>Vertebrata</taxon>
        <taxon>Euteleostomi</taxon>
        <taxon>Mammalia</taxon>
        <taxon>Eutheria</taxon>
        <taxon>Afrotheria</taxon>
        <taxon>Proboscidea</taxon>
        <taxon>Elephantidae</taxon>
        <taxon>Loxodonta</taxon>
    </lineage>
</organism>
<feature type="compositionally biased region" description="Basic and acidic residues" evidence="1">
    <location>
        <begin position="12"/>
        <end position="22"/>
    </location>
</feature>
<reference evidence="2 3" key="1">
    <citation type="submission" date="2009-06" db="EMBL/GenBank/DDBJ databases">
        <title>The Genome Sequence of Loxodonta africana (African elephant).</title>
        <authorList>
            <person name="Di Palma F."/>
            <person name="Heiman D."/>
            <person name="Young S."/>
            <person name="Johnson J."/>
            <person name="Lander E.S."/>
            <person name="Lindblad-Toh K."/>
        </authorList>
    </citation>
    <scope>NUCLEOTIDE SEQUENCE [LARGE SCALE GENOMIC DNA]</scope>
    <source>
        <strain evidence="2 3">Isolate ISIS603380</strain>
    </source>
</reference>
<accession>G3U4B1</accession>
<sequence length="47" mass="5342">DASVSSCPSGEGQDKGLAEQRGHWHQILKHQQLTDQLREAPEFSLYY</sequence>
<dbReference type="AlphaFoldDB" id="G3U4B1"/>
<dbReference type="Ensembl" id="ENSLAFT00000035085.1">
    <property type="protein sequence ID" value="ENSLAFP00000022669.1"/>
    <property type="gene ID" value="ENSLAFG00000032440.1"/>
</dbReference>
<dbReference type="HOGENOM" id="CLU_3177894_0_0_1"/>
<dbReference type="Proteomes" id="UP000007646">
    <property type="component" value="Unassembled WGS sequence"/>
</dbReference>
<keyword evidence="3" id="KW-1185">Reference proteome</keyword>
<evidence type="ECO:0000256" key="1">
    <source>
        <dbReference type="SAM" id="MobiDB-lite"/>
    </source>
</evidence>
<reference evidence="2" key="3">
    <citation type="submission" date="2025-09" db="UniProtKB">
        <authorList>
            <consortium name="Ensembl"/>
        </authorList>
    </citation>
    <scope>IDENTIFICATION</scope>
    <source>
        <strain evidence="2">Isolate ISIS603380</strain>
    </source>
</reference>
<feature type="region of interest" description="Disordered" evidence="1">
    <location>
        <begin position="1"/>
        <end position="23"/>
    </location>
</feature>
<protein>
    <submittedName>
        <fullName evidence="2">Uncharacterized protein</fullName>
    </submittedName>
</protein>
<evidence type="ECO:0000313" key="3">
    <source>
        <dbReference type="Proteomes" id="UP000007646"/>
    </source>
</evidence>
<reference evidence="2" key="2">
    <citation type="submission" date="2025-08" db="UniProtKB">
        <authorList>
            <consortium name="Ensembl"/>
        </authorList>
    </citation>
    <scope>IDENTIFICATION</scope>
    <source>
        <strain evidence="2">Isolate ISIS603380</strain>
    </source>
</reference>
<dbReference type="InParanoid" id="G3U4B1"/>
<evidence type="ECO:0000313" key="2">
    <source>
        <dbReference type="Ensembl" id="ENSLAFP00000022669.1"/>
    </source>
</evidence>
<name>G3U4B1_LOXAF</name>
<proteinExistence type="predicted"/>